<name>A0A517SDR0_9PLAN</name>
<organism evidence="1 2">
    <name type="scientific">Caulifigura coniformis</name>
    <dbReference type="NCBI Taxonomy" id="2527983"/>
    <lineage>
        <taxon>Bacteria</taxon>
        <taxon>Pseudomonadati</taxon>
        <taxon>Planctomycetota</taxon>
        <taxon>Planctomycetia</taxon>
        <taxon>Planctomycetales</taxon>
        <taxon>Planctomycetaceae</taxon>
        <taxon>Caulifigura</taxon>
    </lineage>
</organism>
<dbReference type="InterPro" id="IPR029063">
    <property type="entry name" value="SAM-dependent_MTases_sf"/>
</dbReference>
<keyword evidence="2" id="KW-1185">Reference proteome</keyword>
<dbReference type="InParanoid" id="A0A517SDR0"/>
<dbReference type="EMBL" id="CP036271">
    <property type="protein sequence ID" value="QDT54251.1"/>
    <property type="molecule type" value="Genomic_DNA"/>
</dbReference>
<dbReference type="AlphaFoldDB" id="A0A517SDR0"/>
<gene>
    <name evidence="1" type="ORF">Pan44_22790</name>
</gene>
<evidence type="ECO:0000313" key="1">
    <source>
        <dbReference type="EMBL" id="QDT54251.1"/>
    </source>
</evidence>
<dbReference type="OrthoDB" id="2577067at2"/>
<sequence length="254" mass="28407">MIQLGFKHGLVGLARNQAHRVLGGAIRGGHRVAEWSEDERRGHCLGIARTFEPFLGDVRGQVGLEIGPGDNLGVCERLLELGCSKMYAVEKFSHPTAVPANAILIRQQVEEMELPEPVDFAIANDVFEHVDSVFESTRRVFNALRPGGVFVNSVDLRAHNMFARPGRPLDHLTAPDWLYSLLTSHIVTSNRVRRVDLVNAALDCGFQIEEMWSLASAEEGYLRSLRGHLQPRYQQLSDDELSVLQVLLVLRRPL</sequence>
<reference evidence="1 2" key="1">
    <citation type="submission" date="2019-02" db="EMBL/GenBank/DDBJ databases">
        <title>Deep-cultivation of Planctomycetes and their phenomic and genomic characterization uncovers novel biology.</title>
        <authorList>
            <person name="Wiegand S."/>
            <person name="Jogler M."/>
            <person name="Boedeker C."/>
            <person name="Pinto D."/>
            <person name="Vollmers J."/>
            <person name="Rivas-Marin E."/>
            <person name="Kohn T."/>
            <person name="Peeters S.H."/>
            <person name="Heuer A."/>
            <person name="Rast P."/>
            <person name="Oberbeckmann S."/>
            <person name="Bunk B."/>
            <person name="Jeske O."/>
            <person name="Meyerdierks A."/>
            <person name="Storesund J.E."/>
            <person name="Kallscheuer N."/>
            <person name="Luecker S."/>
            <person name="Lage O.M."/>
            <person name="Pohl T."/>
            <person name="Merkel B.J."/>
            <person name="Hornburger P."/>
            <person name="Mueller R.-W."/>
            <person name="Bruemmer F."/>
            <person name="Labrenz M."/>
            <person name="Spormann A.M."/>
            <person name="Op den Camp H."/>
            <person name="Overmann J."/>
            <person name="Amann R."/>
            <person name="Jetten M.S.M."/>
            <person name="Mascher T."/>
            <person name="Medema M.H."/>
            <person name="Devos D.P."/>
            <person name="Kaster A.-K."/>
            <person name="Ovreas L."/>
            <person name="Rohde M."/>
            <person name="Galperin M.Y."/>
            <person name="Jogler C."/>
        </authorList>
    </citation>
    <scope>NUCLEOTIDE SEQUENCE [LARGE SCALE GENOMIC DNA]</scope>
    <source>
        <strain evidence="1 2">Pan44</strain>
    </source>
</reference>
<protein>
    <recommendedName>
        <fullName evidence="3">Methyltransferase type 11 domain-containing protein</fullName>
    </recommendedName>
</protein>
<dbReference type="Gene3D" id="3.40.50.150">
    <property type="entry name" value="Vaccinia Virus protein VP39"/>
    <property type="match status" value="1"/>
</dbReference>
<dbReference type="RefSeq" id="WP_145030127.1">
    <property type="nucleotide sequence ID" value="NZ_CP036271.1"/>
</dbReference>
<dbReference type="SUPFAM" id="SSF53335">
    <property type="entry name" value="S-adenosyl-L-methionine-dependent methyltransferases"/>
    <property type="match status" value="1"/>
</dbReference>
<evidence type="ECO:0008006" key="3">
    <source>
        <dbReference type="Google" id="ProtNLM"/>
    </source>
</evidence>
<dbReference type="KEGG" id="ccos:Pan44_22790"/>
<accession>A0A517SDR0</accession>
<evidence type="ECO:0000313" key="2">
    <source>
        <dbReference type="Proteomes" id="UP000315700"/>
    </source>
</evidence>
<dbReference type="CDD" id="cd02440">
    <property type="entry name" value="AdoMet_MTases"/>
    <property type="match status" value="1"/>
</dbReference>
<proteinExistence type="predicted"/>
<dbReference type="Proteomes" id="UP000315700">
    <property type="component" value="Chromosome"/>
</dbReference>
<dbReference type="Pfam" id="PF13489">
    <property type="entry name" value="Methyltransf_23"/>
    <property type="match status" value="1"/>
</dbReference>